<reference evidence="8" key="1">
    <citation type="submission" date="2022-10" db="EMBL/GenBank/DDBJ databases">
        <title>Genome assembly of Pristionchus species.</title>
        <authorList>
            <person name="Yoshida K."/>
            <person name="Sommer R.J."/>
        </authorList>
    </citation>
    <scope>NUCLEOTIDE SEQUENCE [LARGE SCALE GENOMIC DNA]</scope>
    <source>
        <strain evidence="8">RS5460</strain>
    </source>
</reference>
<dbReference type="SUPFAM" id="SSF57850">
    <property type="entry name" value="RING/U-box"/>
    <property type="match status" value="1"/>
</dbReference>
<keyword evidence="3" id="KW-0862">Zinc</keyword>
<dbReference type="InterPro" id="IPR013083">
    <property type="entry name" value="Znf_RING/FYVE/PHD"/>
</dbReference>
<evidence type="ECO:0000256" key="2">
    <source>
        <dbReference type="ARBA" id="ARBA00022771"/>
    </source>
</evidence>
<keyword evidence="8" id="KW-1185">Reference proteome</keyword>
<evidence type="ECO:0000256" key="3">
    <source>
        <dbReference type="ARBA" id="ARBA00022833"/>
    </source>
</evidence>
<dbReference type="PANTHER" id="PTHR12183:SF32">
    <property type="entry name" value="MITOCHONDRIAL E3 UBIQUITIN PROTEIN LIGASE 1"/>
    <property type="match status" value="1"/>
</dbReference>
<dbReference type="PANTHER" id="PTHR12183">
    <property type="entry name" value="MITOCHONDRIAL UBIQUITIN LIGASE ACTIVATOR OF NFKB 1"/>
    <property type="match status" value="1"/>
</dbReference>
<accession>A0AAN5CRA0</accession>
<comment type="caution">
    <text evidence="7">The sequence shown here is derived from an EMBL/GenBank/DDBJ whole genome shotgun (WGS) entry which is preliminary data.</text>
</comment>
<dbReference type="AlphaFoldDB" id="A0AAN5CRA0"/>
<sequence length="266" mass="30047">MRNGKQFASNLWDDPVRDAVEIDVSERDLNGLKLLGVQRGKAIFFSQTECLSPPSVRKLGVNVIVIENLFDKKLDRNPVEKVVMPTKKVVMYARDSSPLIHISGFCMWQFYTLDTETMNFREELIFNAWKHRPPRVSHICGVRNGQITVMGTTWTGGRALISAPLPIAWTGKKKSGAQKNSEKDKIIEELVDNVEKLQSEMKEKTSNSLEGPSCVICLDRVPNIVFFDCMHVAVCEECFKAASRNSSLNNCPNCRKSIKKSSKVFF</sequence>
<keyword evidence="5" id="KW-0175">Coiled coil</keyword>
<feature type="coiled-coil region" evidence="5">
    <location>
        <begin position="180"/>
        <end position="207"/>
    </location>
</feature>
<organism evidence="7 8">
    <name type="scientific">Pristionchus mayeri</name>
    <dbReference type="NCBI Taxonomy" id="1317129"/>
    <lineage>
        <taxon>Eukaryota</taxon>
        <taxon>Metazoa</taxon>
        <taxon>Ecdysozoa</taxon>
        <taxon>Nematoda</taxon>
        <taxon>Chromadorea</taxon>
        <taxon>Rhabditida</taxon>
        <taxon>Rhabditina</taxon>
        <taxon>Diplogasteromorpha</taxon>
        <taxon>Diplogasteroidea</taxon>
        <taxon>Neodiplogasteridae</taxon>
        <taxon>Pristionchus</taxon>
    </lineage>
</organism>
<evidence type="ECO:0000256" key="4">
    <source>
        <dbReference type="PROSITE-ProRule" id="PRU00175"/>
    </source>
</evidence>
<name>A0AAN5CRA0_9BILA</name>
<keyword evidence="2 4" id="KW-0863">Zinc-finger</keyword>
<protein>
    <recommendedName>
        <fullName evidence="6">RING-type domain-containing protein</fullName>
    </recommendedName>
</protein>
<keyword evidence="1" id="KW-0479">Metal-binding</keyword>
<evidence type="ECO:0000256" key="5">
    <source>
        <dbReference type="SAM" id="Coils"/>
    </source>
</evidence>
<dbReference type="GO" id="GO:0004842">
    <property type="term" value="F:ubiquitin-protein transferase activity"/>
    <property type="evidence" value="ECO:0007669"/>
    <property type="project" value="TreeGrafter"/>
</dbReference>
<dbReference type="GO" id="GO:0016567">
    <property type="term" value="P:protein ubiquitination"/>
    <property type="evidence" value="ECO:0007669"/>
    <property type="project" value="TreeGrafter"/>
</dbReference>
<dbReference type="Pfam" id="PF13920">
    <property type="entry name" value="zf-C3HC4_3"/>
    <property type="match status" value="1"/>
</dbReference>
<evidence type="ECO:0000259" key="6">
    <source>
        <dbReference type="PROSITE" id="PS50089"/>
    </source>
</evidence>
<proteinExistence type="predicted"/>
<dbReference type="Gene3D" id="3.30.40.10">
    <property type="entry name" value="Zinc/RING finger domain, C3HC4 (zinc finger)"/>
    <property type="match status" value="1"/>
</dbReference>
<dbReference type="PROSITE" id="PS50089">
    <property type="entry name" value="ZF_RING_2"/>
    <property type="match status" value="1"/>
</dbReference>
<dbReference type="GO" id="GO:0008270">
    <property type="term" value="F:zinc ion binding"/>
    <property type="evidence" value="ECO:0007669"/>
    <property type="project" value="UniProtKB-KW"/>
</dbReference>
<dbReference type="Proteomes" id="UP001328107">
    <property type="component" value="Unassembled WGS sequence"/>
</dbReference>
<dbReference type="InterPro" id="IPR001841">
    <property type="entry name" value="Znf_RING"/>
</dbReference>
<gene>
    <name evidence="7" type="ORF">PMAYCL1PPCAC_19310</name>
</gene>
<dbReference type="InterPro" id="IPR051652">
    <property type="entry name" value="MDM2_MDM4_MUL1"/>
</dbReference>
<dbReference type="EMBL" id="BTRK01000004">
    <property type="protein sequence ID" value="GMR49115.1"/>
    <property type="molecule type" value="Genomic_DNA"/>
</dbReference>
<dbReference type="SMART" id="SM00184">
    <property type="entry name" value="RING"/>
    <property type="match status" value="1"/>
</dbReference>
<evidence type="ECO:0000256" key="1">
    <source>
        <dbReference type="ARBA" id="ARBA00022723"/>
    </source>
</evidence>
<evidence type="ECO:0000313" key="8">
    <source>
        <dbReference type="Proteomes" id="UP001328107"/>
    </source>
</evidence>
<feature type="domain" description="RING-type" evidence="6">
    <location>
        <begin position="214"/>
        <end position="255"/>
    </location>
</feature>
<evidence type="ECO:0000313" key="7">
    <source>
        <dbReference type="EMBL" id="GMR49115.1"/>
    </source>
</evidence>